<dbReference type="Gene3D" id="3.20.170.20">
    <property type="entry name" value="Protein of unknown function DUF952"/>
    <property type="match status" value="1"/>
</dbReference>
<dbReference type="InterPro" id="IPR009297">
    <property type="entry name" value="DUF952"/>
</dbReference>
<comment type="caution">
    <text evidence="1">The sequence shown here is derived from an EMBL/GenBank/DDBJ whole genome shotgun (WGS) entry which is preliminary data.</text>
</comment>
<evidence type="ECO:0000313" key="2">
    <source>
        <dbReference type="Proteomes" id="UP000198406"/>
    </source>
</evidence>
<name>A0A1Z5KAY4_FISSO</name>
<organism evidence="1 2">
    <name type="scientific">Fistulifera solaris</name>
    <name type="common">Oleaginous diatom</name>
    <dbReference type="NCBI Taxonomy" id="1519565"/>
    <lineage>
        <taxon>Eukaryota</taxon>
        <taxon>Sar</taxon>
        <taxon>Stramenopiles</taxon>
        <taxon>Ochrophyta</taxon>
        <taxon>Bacillariophyta</taxon>
        <taxon>Bacillariophyceae</taxon>
        <taxon>Bacillariophycidae</taxon>
        <taxon>Naviculales</taxon>
        <taxon>Naviculaceae</taxon>
        <taxon>Fistulifera</taxon>
    </lineage>
</organism>
<sequence length="285" mass="31625">MPKIIGKSQRVVDVEGILSIDEYVGNVGSHSDDISIAVVQVQQPSSEPWLTLQYDEWMVVLKEHLEIHYQADNEIQIMTVSEGETVFIPKGERFRPVFPQSGATYVPVCIPAFRPDRCFREEEGTSDISTKLAERHAKNEPTVSTTPPTAVYHMCPKALWDEAVSSGKAYFPPTFAEDGYFTHATALPDRLLPTANHFYAATEGEWVCLELSTTALLDAGIVTKMEEPKPVGAKSVSENWVISKWACPHIYGGIPTRAPGVVLQTYTVERDEKGTLLSILGLMDR</sequence>
<dbReference type="Proteomes" id="UP000198406">
    <property type="component" value="Unassembled WGS sequence"/>
</dbReference>
<reference evidence="1 2" key="1">
    <citation type="journal article" date="2015" name="Plant Cell">
        <title>Oil accumulation by the oleaginous diatom Fistulifera solaris as revealed by the genome and transcriptome.</title>
        <authorList>
            <person name="Tanaka T."/>
            <person name="Maeda Y."/>
            <person name="Veluchamy A."/>
            <person name="Tanaka M."/>
            <person name="Abida H."/>
            <person name="Marechal E."/>
            <person name="Bowler C."/>
            <person name="Muto M."/>
            <person name="Sunaga Y."/>
            <person name="Tanaka M."/>
            <person name="Yoshino T."/>
            <person name="Taniguchi T."/>
            <person name="Fukuda Y."/>
            <person name="Nemoto M."/>
            <person name="Matsumoto M."/>
            <person name="Wong P.S."/>
            <person name="Aburatani S."/>
            <person name="Fujibuchi W."/>
        </authorList>
    </citation>
    <scope>NUCLEOTIDE SEQUENCE [LARGE SCALE GENOMIC DNA]</scope>
    <source>
        <strain evidence="1 2">JPCC DA0580</strain>
    </source>
</reference>
<dbReference type="SUPFAM" id="SSF51182">
    <property type="entry name" value="RmlC-like cupins"/>
    <property type="match status" value="1"/>
</dbReference>
<dbReference type="InterPro" id="IPR014710">
    <property type="entry name" value="RmlC-like_jellyroll"/>
</dbReference>
<accession>A0A1Z5KAY4</accession>
<dbReference type="InterPro" id="IPR011051">
    <property type="entry name" value="RmlC_Cupin_sf"/>
</dbReference>
<keyword evidence="2" id="KW-1185">Reference proteome</keyword>
<proteinExistence type="predicted"/>
<dbReference type="InParanoid" id="A0A1Z5KAY4"/>
<dbReference type="AlphaFoldDB" id="A0A1Z5KAY4"/>
<dbReference type="EMBL" id="BDSP01000200">
    <property type="protein sequence ID" value="GAX23315.1"/>
    <property type="molecule type" value="Genomic_DNA"/>
</dbReference>
<evidence type="ECO:0000313" key="1">
    <source>
        <dbReference type="EMBL" id="GAX23315.1"/>
    </source>
</evidence>
<dbReference type="Pfam" id="PF06108">
    <property type="entry name" value="DUF952"/>
    <property type="match status" value="1"/>
</dbReference>
<dbReference type="Gene3D" id="2.60.120.10">
    <property type="entry name" value="Jelly Rolls"/>
    <property type="match status" value="1"/>
</dbReference>
<protein>
    <submittedName>
        <fullName evidence="1">Uncharacterized protein</fullName>
    </submittedName>
</protein>
<gene>
    <name evidence="1" type="ORF">FisN_27Lu129</name>
</gene>
<dbReference type="OrthoDB" id="3335358at2759"/>